<dbReference type="RefSeq" id="WP_150023741.1">
    <property type="nucleotide sequence ID" value="NZ_VWOJ01000004.1"/>
</dbReference>
<evidence type="ECO:0000313" key="2">
    <source>
        <dbReference type="Proteomes" id="UP000325122"/>
    </source>
</evidence>
<dbReference type="EMBL" id="VWOJ01000004">
    <property type="protein sequence ID" value="KAA5801553.1"/>
    <property type="molecule type" value="Genomic_DNA"/>
</dbReference>
<gene>
    <name evidence="1" type="ORF">F1654_11675</name>
</gene>
<name>A0A5M6ZA37_9PROT</name>
<protein>
    <submittedName>
        <fullName evidence="1">Uncharacterized protein</fullName>
    </submittedName>
</protein>
<dbReference type="AlphaFoldDB" id="A0A5M6ZA37"/>
<accession>A0A5M6ZA37</accession>
<reference evidence="1 2" key="1">
    <citation type="submission" date="2019-09" db="EMBL/GenBank/DDBJ databases">
        <authorList>
            <person name="Kevbrin V."/>
            <person name="Grouzdev D.S."/>
        </authorList>
    </citation>
    <scope>NUCLEOTIDE SEQUENCE [LARGE SCALE GENOMIC DNA]</scope>
    <source>
        <strain evidence="1 2">G-192</strain>
    </source>
</reference>
<organism evidence="1 2">
    <name type="scientific">Alkalicaulis satelles</name>
    <dbReference type="NCBI Taxonomy" id="2609175"/>
    <lineage>
        <taxon>Bacteria</taxon>
        <taxon>Pseudomonadati</taxon>
        <taxon>Pseudomonadota</taxon>
        <taxon>Alphaproteobacteria</taxon>
        <taxon>Maricaulales</taxon>
        <taxon>Maricaulaceae</taxon>
        <taxon>Alkalicaulis</taxon>
    </lineage>
</organism>
<proteinExistence type="predicted"/>
<dbReference type="Proteomes" id="UP000325122">
    <property type="component" value="Unassembled WGS sequence"/>
</dbReference>
<comment type="caution">
    <text evidence="1">The sequence shown here is derived from an EMBL/GenBank/DDBJ whole genome shotgun (WGS) entry which is preliminary data.</text>
</comment>
<keyword evidence="2" id="KW-1185">Reference proteome</keyword>
<sequence length="296" mass="30979">MITPALAALALAFSEAPPAAPADYDALLLLQAGDEACALLTPVERGYLEAVLAQARDDAILAGATSAEISARARIEAPACTDSALEAAAASHRARLAELSELSWPVLPGRLREWRVRPPLTQGRTGWRVSQPLGEAPAMFGLYESRTARAPAAAWRSDRMAAHIVLVLRDPARQAEPVDRTAGGMRSAPGADPVSAWGAYSGGEQRFLSSARLDAETAAHLAPAGAGQAQGFVFPDAALAALSALEPRESARLDIRARDGALAGRFWIEAGALRAALMLASEADARPQAQPVTPSR</sequence>
<evidence type="ECO:0000313" key="1">
    <source>
        <dbReference type="EMBL" id="KAA5801553.1"/>
    </source>
</evidence>